<evidence type="ECO:0000259" key="5">
    <source>
        <dbReference type="PROSITE" id="PS51891"/>
    </source>
</evidence>
<dbReference type="SUPFAM" id="SSF51316">
    <property type="entry name" value="Mss4-like"/>
    <property type="match status" value="2"/>
</dbReference>
<name>A0A366S480_9HYPO</name>
<evidence type="ECO:0000313" key="6">
    <source>
        <dbReference type="EMBL" id="RBR23455.1"/>
    </source>
</evidence>
<comment type="caution">
    <text evidence="6">The sequence shown here is derived from an EMBL/GenBank/DDBJ whole genome shotgun (WGS) entry which is preliminary data.</text>
</comment>
<dbReference type="PROSITE" id="PS51891">
    <property type="entry name" value="CENP_V_GFA"/>
    <property type="match status" value="1"/>
</dbReference>
<comment type="similarity">
    <text evidence="1">Belongs to the Gfa family.</text>
</comment>
<keyword evidence="7" id="KW-1185">Reference proteome</keyword>
<dbReference type="PANTHER" id="PTHR33337">
    <property type="entry name" value="GFA DOMAIN-CONTAINING PROTEIN"/>
    <property type="match status" value="1"/>
</dbReference>
<feature type="domain" description="CENP-V/GFA" evidence="5">
    <location>
        <begin position="9"/>
        <end position="120"/>
    </location>
</feature>
<organism evidence="6 7">
    <name type="scientific">Fusarium coffeatum</name>
    <dbReference type="NCBI Taxonomy" id="231269"/>
    <lineage>
        <taxon>Eukaryota</taxon>
        <taxon>Fungi</taxon>
        <taxon>Dikarya</taxon>
        <taxon>Ascomycota</taxon>
        <taxon>Pezizomycotina</taxon>
        <taxon>Sordariomycetes</taxon>
        <taxon>Hypocreomycetidae</taxon>
        <taxon>Hypocreales</taxon>
        <taxon>Nectriaceae</taxon>
        <taxon>Fusarium</taxon>
        <taxon>Fusarium incarnatum-equiseti species complex</taxon>
    </lineage>
</organism>
<dbReference type="RefSeq" id="XP_031018046.1">
    <property type="nucleotide sequence ID" value="XM_031157786.1"/>
</dbReference>
<dbReference type="PANTHER" id="PTHR33337:SF31">
    <property type="entry name" value="DUF636 DOMAIN PROTEIN (AFU_ORTHOLOGUE AFUA_2G12650)"/>
    <property type="match status" value="1"/>
</dbReference>
<dbReference type="GO" id="GO:0016846">
    <property type="term" value="F:carbon-sulfur lyase activity"/>
    <property type="evidence" value="ECO:0007669"/>
    <property type="project" value="InterPro"/>
</dbReference>
<dbReference type="AlphaFoldDB" id="A0A366S480"/>
<reference evidence="6 7" key="1">
    <citation type="submission" date="2018-06" db="EMBL/GenBank/DDBJ databases">
        <title>Fusarium incarnatum-equiseti species complex species 28.</title>
        <authorList>
            <person name="Gardiner D.M."/>
        </authorList>
    </citation>
    <scope>NUCLEOTIDE SEQUENCE [LARGE SCALE GENOMIC DNA]</scope>
    <source>
        <strain evidence="6 7">FIESC_28</strain>
    </source>
</reference>
<dbReference type="Proteomes" id="UP000253153">
    <property type="component" value="Unassembled WGS sequence"/>
</dbReference>
<evidence type="ECO:0000313" key="7">
    <source>
        <dbReference type="Proteomes" id="UP000253153"/>
    </source>
</evidence>
<protein>
    <recommendedName>
        <fullName evidence="5">CENP-V/GFA domain-containing protein</fullName>
    </recommendedName>
</protein>
<accession>A0A366S480</accession>
<keyword evidence="4" id="KW-0456">Lyase</keyword>
<dbReference type="InterPro" id="IPR006913">
    <property type="entry name" value="CENP-V/GFA"/>
</dbReference>
<evidence type="ECO:0000256" key="3">
    <source>
        <dbReference type="ARBA" id="ARBA00022833"/>
    </source>
</evidence>
<proteinExistence type="inferred from homology"/>
<dbReference type="Pfam" id="PF04828">
    <property type="entry name" value="GFA"/>
    <property type="match status" value="1"/>
</dbReference>
<dbReference type="EMBL" id="QKXC01000074">
    <property type="protein sequence ID" value="RBR23455.1"/>
    <property type="molecule type" value="Genomic_DNA"/>
</dbReference>
<dbReference type="GeneID" id="41993082"/>
<dbReference type="Gene3D" id="3.90.1590.10">
    <property type="entry name" value="glutathione-dependent formaldehyde- activating enzyme (gfa)"/>
    <property type="match status" value="2"/>
</dbReference>
<dbReference type="OrthoDB" id="5422068at2759"/>
<dbReference type="InterPro" id="IPR011057">
    <property type="entry name" value="Mss4-like_sf"/>
</dbReference>
<keyword evidence="3" id="KW-0862">Zinc</keyword>
<evidence type="ECO:0000256" key="1">
    <source>
        <dbReference type="ARBA" id="ARBA00005495"/>
    </source>
</evidence>
<evidence type="ECO:0000256" key="4">
    <source>
        <dbReference type="ARBA" id="ARBA00023239"/>
    </source>
</evidence>
<keyword evidence="2" id="KW-0479">Metal-binding</keyword>
<gene>
    <name evidence="6" type="ORF">FIESC28_03637</name>
</gene>
<sequence>MAESNTKTLEAKCYCGSVHYTIDVPVSKLPLLTHLCHCSLCRFASGAPCVFHATLPEGVEPRFVEPSSRNSMTSYPIGKTGWPWLFCSTCGYHIASTGPPDNEFWTVSTSIFIDAADCFDIRKHIFSKSTQDGGIAKTLTHMRGHEFIDWNPKDDSPEAKIVRSQPEFGENGEERLRVECHCKGVSFTIPRPNQAVKEDKYYSAFVSHRDNTKWYATFDACDDCRLVNGTHVVGWTFIPLSVCEPRIGHDLLTGTAKTCKSSDNVVRSFCGDCGATIFFSHSYRRPDDDHHVVDLATGIIRAPEGVMAEKWLTWRARVAWADSGKRFDNDFHESFQVGMKMWVSEREGEIEDYNIG</sequence>
<dbReference type="GO" id="GO:0046872">
    <property type="term" value="F:metal ion binding"/>
    <property type="evidence" value="ECO:0007669"/>
    <property type="project" value="UniProtKB-KW"/>
</dbReference>
<evidence type="ECO:0000256" key="2">
    <source>
        <dbReference type="ARBA" id="ARBA00022723"/>
    </source>
</evidence>